<proteinExistence type="predicted"/>
<dbReference type="Proteomes" id="UP000607653">
    <property type="component" value="Unassembled WGS sequence"/>
</dbReference>
<evidence type="ECO:0000313" key="3">
    <source>
        <dbReference type="Proteomes" id="UP000607653"/>
    </source>
</evidence>
<sequence length="227" mass="24785">MNSQSLTNGNNGKYLAEDRPPFNFGVREPTKSGKLFPPSYLISDISNIEMNMHTVDFSPNLELEAPITKTHLNGMTVRIPDLTTSQLVTRGIEDHAIESPTMDSGTTSILRGAPTKSAMENHGSILNTMEQQDIKGDNVNESSPMQTNEIHVIAKSKITMGEKRIGQPLNPPTSKKQNLGKDHGHSNRQPIKRLACVQAADLHPTINSPNLDEELRAGVVGPIPPHS</sequence>
<feature type="region of interest" description="Disordered" evidence="1">
    <location>
        <begin position="1"/>
        <end position="23"/>
    </location>
</feature>
<gene>
    <name evidence="2" type="ORF">HUJ06_026125</name>
</gene>
<organism evidence="2 3">
    <name type="scientific">Nelumbo nucifera</name>
    <name type="common">Sacred lotus</name>
    <dbReference type="NCBI Taxonomy" id="4432"/>
    <lineage>
        <taxon>Eukaryota</taxon>
        <taxon>Viridiplantae</taxon>
        <taxon>Streptophyta</taxon>
        <taxon>Embryophyta</taxon>
        <taxon>Tracheophyta</taxon>
        <taxon>Spermatophyta</taxon>
        <taxon>Magnoliopsida</taxon>
        <taxon>Proteales</taxon>
        <taxon>Nelumbonaceae</taxon>
        <taxon>Nelumbo</taxon>
    </lineage>
</organism>
<name>A0A822XZM1_NELNU</name>
<protein>
    <submittedName>
        <fullName evidence="2">Uncharacterized protein</fullName>
    </submittedName>
</protein>
<dbReference type="EMBL" id="DUZY01000001">
    <property type="protein sequence ID" value="DAD24661.1"/>
    <property type="molecule type" value="Genomic_DNA"/>
</dbReference>
<keyword evidence="3" id="KW-1185">Reference proteome</keyword>
<reference evidence="2 3" key="1">
    <citation type="journal article" date="2020" name="Mol. Biol. Evol.">
        <title>Distinct Expression and Methylation Patterns for Genes with Different Fates following a Single Whole-Genome Duplication in Flowering Plants.</title>
        <authorList>
            <person name="Shi T."/>
            <person name="Rahmani R.S."/>
            <person name="Gugger P.F."/>
            <person name="Wang M."/>
            <person name="Li H."/>
            <person name="Zhang Y."/>
            <person name="Li Z."/>
            <person name="Wang Q."/>
            <person name="Van de Peer Y."/>
            <person name="Marchal K."/>
            <person name="Chen J."/>
        </authorList>
    </citation>
    <scope>NUCLEOTIDE SEQUENCE [LARGE SCALE GENOMIC DNA]</scope>
    <source>
        <tissue evidence="2">Leaf</tissue>
    </source>
</reference>
<dbReference type="AlphaFoldDB" id="A0A822XZM1"/>
<accession>A0A822XZM1</accession>
<evidence type="ECO:0000256" key="1">
    <source>
        <dbReference type="SAM" id="MobiDB-lite"/>
    </source>
</evidence>
<comment type="caution">
    <text evidence="2">The sequence shown here is derived from an EMBL/GenBank/DDBJ whole genome shotgun (WGS) entry which is preliminary data.</text>
</comment>
<feature type="compositionally biased region" description="Polar residues" evidence="1">
    <location>
        <begin position="1"/>
        <end position="11"/>
    </location>
</feature>
<feature type="region of interest" description="Disordered" evidence="1">
    <location>
        <begin position="163"/>
        <end position="187"/>
    </location>
</feature>
<evidence type="ECO:0000313" key="2">
    <source>
        <dbReference type="EMBL" id="DAD24661.1"/>
    </source>
</evidence>